<comment type="caution">
    <text evidence="8">The sequence shown here is derived from an EMBL/GenBank/DDBJ whole genome shotgun (WGS) entry which is preliminary data.</text>
</comment>
<dbReference type="SUPFAM" id="SSF57850">
    <property type="entry name" value="RING/U-box"/>
    <property type="match status" value="1"/>
</dbReference>
<evidence type="ECO:0000256" key="2">
    <source>
        <dbReference type="ARBA" id="ARBA00022771"/>
    </source>
</evidence>
<dbReference type="EMBL" id="CAJNRE010016967">
    <property type="protein sequence ID" value="CAF2150116.1"/>
    <property type="molecule type" value="Genomic_DNA"/>
</dbReference>
<name>A0A816XTP1_9BILA</name>
<dbReference type="NCBIfam" id="TIGR02452">
    <property type="entry name" value="TIGR02452 family protein"/>
    <property type="match status" value="1"/>
</dbReference>
<dbReference type="CDD" id="cd16448">
    <property type="entry name" value="RING-H2"/>
    <property type="match status" value="1"/>
</dbReference>
<dbReference type="Pfam" id="PF10021">
    <property type="entry name" value="PARG_cat_microb"/>
    <property type="match status" value="1"/>
</dbReference>
<dbReference type="Pfam" id="PF13639">
    <property type="entry name" value="zf-RING_2"/>
    <property type="match status" value="1"/>
</dbReference>
<evidence type="ECO:0000259" key="6">
    <source>
        <dbReference type="PROSITE" id="PS50089"/>
    </source>
</evidence>
<dbReference type="InterPro" id="IPR001876">
    <property type="entry name" value="Znf_RanBP2"/>
</dbReference>
<protein>
    <recommendedName>
        <fullName evidence="10">Microbial-type PARG catalytic domain-containing protein</fullName>
    </recommendedName>
</protein>
<dbReference type="GO" id="GO:0008270">
    <property type="term" value="F:zinc ion binding"/>
    <property type="evidence" value="ECO:0007669"/>
    <property type="project" value="UniProtKB-KW"/>
</dbReference>
<evidence type="ECO:0000313" key="8">
    <source>
        <dbReference type="EMBL" id="CAF2150116.1"/>
    </source>
</evidence>
<dbReference type="InterPro" id="IPR013083">
    <property type="entry name" value="Znf_RING/FYVE/PHD"/>
</dbReference>
<feature type="domain" description="RING-type" evidence="6">
    <location>
        <begin position="9"/>
        <end position="52"/>
    </location>
</feature>
<dbReference type="SMART" id="SM00744">
    <property type="entry name" value="RINGv"/>
    <property type="match status" value="1"/>
</dbReference>
<feature type="non-terminal residue" evidence="8">
    <location>
        <position position="858"/>
    </location>
</feature>
<feature type="region of interest" description="Disordered" evidence="5">
    <location>
        <begin position="79"/>
        <end position="98"/>
    </location>
</feature>
<evidence type="ECO:0000256" key="5">
    <source>
        <dbReference type="SAM" id="MobiDB-lite"/>
    </source>
</evidence>
<dbReference type="Gene3D" id="3.40.220.10">
    <property type="entry name" value="Leucine Aminopeptidase, subunit E, domain 1"/>
    <property type="match status" value="1"/>
</dbReference>
<dbReference type="InterPro" id="IPR043472">
    <property type="entry name" value="Macro_dom-like"/>
</dbReference>
<dbReference type="PROSITE" id="PS50199">
    <property type="entry name" value="ZF_RANBP2_2"/>
    <property type="match status" value="1"/>
</dbReference>
<feature type="domain" description="RanBP2-type" evidence="7">
    <location>
        <begin position="102"/>
        <end position="131"/>
    </location>
</feature>
<evidence type="ECO:0000256" key="4">
    <source>
        <dbReference type="PROSITE-ProRule" id="PRU00322"/>
    </source>
</evidence>
<dbReference type="PROSITE" id="PS50089">
    <property type="entry name" value="ZF_RING_2"/>
    <property type="match status" value="1"/>
</dbReference>
<feature type="compositionally biased region" description="Acidic residues" evidence="5">
    <location>
        <begin position="79"/>
        <end position="88"/>
    </location>
</feature>
<proteinExistence type="predicted"/>
<reference evidence="8" key="1">
    <citation type="submission" date="2021-02" db="EMBL/GenBank/DDBJ databases">
        <authorList>
            <person name="Nowell W R."/>
        </authorList>
    </citation>
    <scope>NUCLEOTIDE SEQUENCE</scope>
</reference>
<evidence type="ECO:0000313" key="9">
    <source>
        <dbReference type="Proteomes" id="UP000663824"/>
    </source>
</evidence>
<keyword evidence="1" id="KW-0479">Metal-binding</keyword>
<evidence type="ECO:0000256" key="1">
    <source>
        <dbReference type="ARBA" id="ARBA00022723"/>
    </source>
</evidence>
<organism evidence="8 9">
    <name type="scientific">Rotaria magnacalcarata</name>
    <dbReference type="NCBI Taxonomy" id="392030"/>
    <lineage>
        <taxon>Eukaryota</taxon>
        <taxon>Metazoa</taxon>
        <taxon>Spiralia</taxon>
        <taxon>Gnathifera</taxon>
        <taxon>Rotifera</taxon>
        <taxon>Eurotatoria</taxon>
        <taxon>Bdelloidea</taxon>
        <taxon>Philodinida</taxon>
        <taxon>Philodinidae</taxon>
        <taxon>Rotaria</taxon>
    </lineage>
</organism>
<dbReference type="Gene3D" id="3.30.40.10">
    <property type="entry name" value="Zinc/RING finger domain, C3HC4 (zinc finger)"/>
    <property type="match status" value="1"/>
</dbReference>
<dbReference type="PANTHER" id="PTHR35596:SF1">
    <property type="entry name" value="MICROBIAL-TYPE PARG CATALYTIC DOMAIN-CONTAINING PROTEIN"/>
    <property type="match status" value="1"/>
</dbReference>
<dbReference type="InterPro" id="IPR019261">
    <property type="entry name" value="PARG_cat_microbial"/>
</dbReference>
<dbReference type="InterPro" id="IPR011016">
    <property type="entry name" value="Znf_RING-CH"/>
</dbReference>
<dbReference type="PANTHER" id="PTHR35596">
    <property type="entry name" value="DUF2263 DOMAIN-CONTAINING PROTEIN"/>
    <property type="match status" value="1"/>
</dbReference>
<dbReference type="PROSITE" id="PS01358">
    <property type="entry name" value="ZF_RANBP2_1"/>
    <property type="match status" value="1"/>
</dbReference>
<dbReference type="SUPFAM" id="SSF52949">
    <property type="entry name" value="Macro domain-like"/>
    <property type="match status" value="1"/>
</dbReference>
<dbReference type="InterPro" id="IPR001841">
    <property type="entry name" value="Znf_RING"/>
</dbReference>
<dbReference type="SMART" id="SM00184">
    <property type="entry name" value="RING"/>
    <property type="match status" value="1"/>
</dbReference>
<keyword evidence="2 4" id="KW-0863">Zinc-finger</keyword>
<keyword evidence="3" id="KW-0862">Zinc</keyword>
<sequence>MSPLAKSECRICEGELTATDDVILTECHHTFHRSCAQKRLDTRNKSDCPVCHQQSTVANALSRDTAATITQSTEDVDDLSENIEEDSDPMIPMDSEKSTDTNENCWECYECSVSNAESIKRCQNCGKLKYGISSTIHEEVTNEESASKLSVLGSSESITSASEAKNKITKQNMESAIESDEQKSLDTKFSHEGAKSSAQSGVVVYILDLPSNINDNIRLANLIQSRMEKSLQITPIMIKCYSKLNAGFIYVHDNQIKKRLVDEIKQLALDPIEGTSLISFRDKIEIISYIRWIQINHGERTSSCDQVNIQFPNIYRIVSTSFDDSIAVMSNPDFLINKLLAHVYVGAQCRYFEDLPKSITKEQLEMAICDLLGIKILPPFSLHIELNKQTSNACIIAADTARQCATRDVLYLDGKSILIKDNLAFRLLLYPLNEVHDNNDILNQKIFDGQAKIIEQRRDKLILEISNKEVYDECLRFGVLRIGTKPILIIENYIPLHDPEELEIDADVWYDSEMIHYKPDIMQFIANLDHPIFRYKWNADAWLQQFQKAKSSNFTTDAHSDLSSDQTRHLLQMTVMLNTIGAIRKKVYLINDQQIKLNLDSKLKTIVYNHDSLLEVGQSIKLSATPYTETKVKVINADCVIIYEECSKRYKKPLLLNMASATSPGGGYRKGDGAQEENLFRRSDYFRSLDIDLDSIQDEIPERFYCSNDGQMRSLVDLTTMYPIDEYGAIYTSGLTFFRNSEDRGYEYMQKPLEGVHALAVAAYRNPKLDGNLLSPKYAVGMRKKLENLLSIAHYHQHDCLILSALGCGAFRNPPDHIAKLFRSVIEQYAGFFQTIIFAIIDDHNSGQRHNPEGNFKS</sequence>
<dbReference type="InterPro" id="IPR012664">
    <property type="entry name" value="CHP02452"/>
</dbReference>
<dbReference type="AlphaFoldDB" id="A0A816XTP1"/>
<gene>
    <name evidence="8" type="ORF">MBJ925_LOCUS31077</name>
</gene>
<evidence type="ECO:0008006" key="10">
    <source>
        <dbReference type="Google" id="ProtNLM"/>
    </source>
</evidence>
<evidence type="ECO:0000259" key="7">
    <source>
        <dbReference type="PROSITE" id="PS50199"/>
    </source>
</evidence>
<evidence type="ECO:0000256" key="3">
    <source>
        <dbReference type="ARBA" id="ARBA00022833"/>
    </source>
</evidence>
<dbReference type="Proteomes" id="UP000663824">
    <property type="component" value="Unassembled WGS sequence"/>
</dbReference>
<accession>A0A816XTP1</accession>